<feature type="disulfide bond" evidence="2">
    <location>
        <begin position="172"/>
        <end position="190"/>
    </location>
</feature>
<evidence type="ECO:0000256" key="2">
    <source>
        <dbReference type="PROSITE-ProRule" id="PRU00124"/>
    </source>
</evidence>
<name>A0AAV2HJK4_LYMST</name>
<evidence type="ECO:0000313" key="3">
    <source>
        <dbReference type="EMBL" id="CAL1532347.1"/>
    </source>
</evidence>
<dbReference type="CDD" id="cd00112">
    <property type="entry name" value="LDLa"/>
    <property type="match status" value="1"/>
</dbReference>
<accession>A0AAV2HJK4</accession>
<dbReference type="Pfam" id="PF00057">
    <property type="entry name" value="Ldl_recept_a"/>
    <property type="match status" value="1"/>
</dbReference>
<dbReference type="PROSITE" id="PS50068">
    <property type="entry name" value="LDLRA_2"/>
    <property type="match status" value="1"/>
</dbReference>
<protein>
    <recommendedName>
        <fullName evidence="5">CUB domain-containing protein</fullName>
    </recommendedName>
</protein>
<sequence>MKPWRAVLPGRSPGAISANDLVAAAVICCIVCHVDSQTQHLPMRRPNCNSVFRKIPAAALEGAGGYRMAEEMCEVTLSAPGRAVWMLKLDRAVILDCDVVLQVFDTQISPPSVKPLLSHGCASSDPGIININSSTITVRLRHSNSSSYSFTLIATAKKPASKVDLSCGAFRCEHGACISKTLMCDAVDNCFDLSDESSNGTAFCEAGYWPFPGENWGVLASVLGAAIVLGVTAACCRHLRAKRELSVDEIYEMNEGPYVHKYAYRYAIIRPPKKPNITNVVLGRDGHMHYNATEV</sequence>
<dbReference type="Gene3D" id="4.10.400.10">
    <property type="entry name" value="Low-density Lipoprotein Receptor"/>
    <property type="match status" value="1"/>
</dbReference>
<reference evidence="3 4" key="1">
    <citation type="submission" date="2024-04" db="EMBL/GenBank/DDBJ databases">
        <authorList>
            <consortium name="Genoscope - CEA"/>
            <person name="William W."/>
        </authorList>
    </citation>
    <scope>NUCLEOTIDE SEQUENCE [LARGE SCALE GENOMIC DNA]</scope>
</reference>
<dbReference type="SUPFAM" id="SSF57424">
    <property type="entry name" value="LDL receptor-like module"/>
    <property type="match status" value="1"/>
</dbReference>
<keyword evidence="4" id="KW-1185">Reference proteome</keyword>
<comment type="caution">
    <text evidence="3">The sequence shown here is derived from an EMBL/GenBank/DDBJ whole genome shotgun (WGS) entry which is preliminary data.</text>
</comment>
<keyword evidence="1 2" id="KW-1015">Disulfide bond</keyword>
<dbReference type="PANTHER" id="PTHR24652:SF69">
    <property type="entry name" value="CUB DOMAIN-CONTAINING PROTEIN"/>
    <property type="match status" value="1"/>
</dbReference>
<evidence type="ECO:0008006" key="5">
    <source>
        <dbReference type="Google" id="ProtNLM"/>
    </source>
</evidence>
<evidence type="ECO:0000313" key="4">
    <source>
        <dbReference type="Proteomes" id="UP001497497"/>
    </source>
</evidence>
<dbReference type="AlphaFoldDB" id="A0AAV2HJK4"/>
<organism evidence="3 4">
    <name type="scientific">Lymnaea stagnalis</name>
    <name type="common">Great pond snail</name>
    <name type="synonym">Helix stagnalis</name>
    <dbReference type="NCBI Taxonomy" id="6523"/>
    <lineage>
        <taxon>Eukaryota</taxon>
        <taxon>Metazoa</taxon>
        <taxon>Spiralia</taxon>
        <taxon>Lophotrochozoa</taxon>
        <taxon>Mollusca</taxon>
        <taxon>Gastropoda</taxon>
        <taxon>Heterobranchia</taxon>
        <taxon>Euthyneura</taxon>
        <taxon>Panpulmonata</taxon>
        <taxon>Hygrophila</taxon>
        <taxon>Lymnaeoidea</taxon>
        <taxon>Lymnaeidae</taxon>
        <taxon>Lymnaea</taxon>
    </lineage>
</organism>
<dbReference type="PANTHER" id="PTHR24652">
    <property type="entry name" value="LOW-DENSITY LIPOPROTEIN RECEPTOR CLASS A DOMAIN-CONTAINING PROTEIN 2"/>
    <property type="match status" value="1"/>
</dbReference>
<dbReference type="SMART" id="SM00192">
    <property type="entry name" value="LDLa"/>
    <property type="match status" value="1"/>
</dbReference>
<dbReference type="Proteomes" id="UP001497497">
    <property type="component" value="Unassembled WGS sequence"/>
</dbReference>
<comment type="caution">
    <text evidence="2">Lacks conserved residue(s) required for the propagation of feature annotation.</text>
</comment>
<proteinExistence type="predicted"/>
<dbReference type="InterPro" id="IPR002172">
    <property type="entry name" value="LDrepeatLR_classA_rpt"/>
</dbReference>
<evidence type="ECO:0000256" key="1">
    <source>
        <dbReference type="ARBA" id="ARBA00023157"/>
    </source>
</evidence>
<dbReference type="EMBL" id="CAXITT010000114">
    <property type="protein sequence ID" value="CAL1532347.1"/>
    <property type="molecule type" value="Genomic_DNA"/>
</dbReference>
<dbReference type="InterPro" id="IPR036055">
    <property type="entry name" value="LDL_receptor-like_sf"/>
</dbReference>
<gene>
    <name evidence="3" type="ORF">GSLYS_00006426001</name>
</gene>
<dbReference type="InterPro" id="IPR042333">
    <property type="entry name" value="LRAD2/Mig-13-like"/>
</dbReference>